<gene>
    <name evidence="4" type="ORF">BN1080_03355</name>
</gene>
<keyword evidence="4" id="KW-0969">Cilium</keyword>
<dbReference type="RefSeq" id="WP_052653879.1">
    <property type="nucleotide sequence ID" value="NZ_CCXS01000001.1"/>
</dbReference>
<dbReference type="InterPro" id="IPR038610">
    <property type="entry name" value="FliK-like_C_sf"/>
</dbReference>
<keyword evidence="4" id="KW-0966">Cell projection</keyword>
<reference evidence="4 5" key="1">
    <citation type="submission" date="2014-09" db="EMBL/GenBank/DDBJ databases">
        <authorList>
            <person name="Urmite Genomes Urmite Genomes"/>
        </authorList>
    </citation>
    <scope>NUCLEOTIDE SEQUENCE [LARGE SCALE GENOMIC DNA]</scope>
    <source>
        <strain evidence="4 5">ES2</strain>
    </source>
</reference>
<dbReference type="EMBL" id="CCXS01000001">
    <property type="protein sequence ID" value="CEG24333.1"/>
    <property type="molecule type" value="Genomic_DNA"/>
</dbReference>
<feature type="domain" description="Flagellar hook-length control protein-like C-terminal" evidence="3">
    <location>
        <begin position="314"/>
        <end position="386"/>
    </location>
</feature>
<dbReference type="InterPro" id="IPR021136">
    <property type="entry name" value="Flagellar_hook_control-like_C"/>
</dbReference>
<dbReference type="CDD" id="cd17470">
    <property type="entry name" value="T3SS_Flik_C"/>
    <property type="match status" value="1"/>
</dbReference>
<feature type="coiled-coil region" evidence="1">
    <location>
        <begin position="170"/>
        <end position="219"/>
    </location>
</feature>
<dbReference type="Pfam" id="PF02120">
    <property type="entry name" value="Flg_hook"/>
    <property type="match status" value="1"/>
</dbReference>
<feature type="compositionally biased region" description="Polar residues" evidence="2">
    <location>
        <begin position="381"/>
        <end position="405"/>
    </location>
</feature>
<organism evidence="4 5">
    <name type="scientific">Planococcus massiliensis</name>
    <dbReference type="NCBI Taxonomy" id="1499687"/>
    <lineage>
        <taxon>Bacteria</taxon>
        <taxon>Bacillati</taxon>
        <taxon>Bacillota</taxon>
        <taxon>Bacilli</taxon>
        <taxon>Bacillales</taxon>
        <taxon>Caryophanaceae</taxon>
        <taxon>Planococcus</taxon>
    </lineage>
</organism>
<evidence type="ECO:0000256" key="1">
    <source>
        <dbReference type="SAM" id="Coils"/>
    </source>
</evidence>
<protein>
    <submittedName>
        <fullName evidence="4">Flagellar hook-length control protein FliK</fullName>
    </submittedName>
</protein>
<feature type="region of interest" description="Disordered" evidence="2">
    <location>
        <begin position="381"/>
        <end position="411"/>
    </location>
</feature>
<proteinExistence type="predicted"/>
<accession>A0A098EPW3</accession>
<evidence type="ECO:0000313" key="5">
    <source>
        <dbReference type="Proteomes" id="UP000043699"/>
    </source>
</evidence>
<evidence type="ECO:0000313" key="4">
    <source>
        <dbReference type="EMBL" id="CEG24333.1"/>
    </source>
</evidence>
<dbReference type="STRING" id="1499687.BN1080_03355"/>
<keyword evidence="5" id="KW-1185">Reference proteome</keyword>
<dbReference type="Gene3D" id="3.30.750.140">
    <property type="match status" value="1"/>
</dbReference>
<dbReference type="AlphaFoldDB" id="A0A098EPW3"/>
<keyword evidence="4" id="KW-0282">Flagellum</keyword>
<name>A0A098EPW3_9BACL</name>
<sequence length="441" mass="47828">MNPIDALKVSFQPPVNQTAKASKTKTEGMAAELGAFSQLLASASAETTETGAEPTTEIQAQLEEILKALQDLPAEDLSPEQQEMLAAIMQLLSLQVTQLETNLDEQNLIQAKPTSPEVVSAAPAGAQQTTSVLLQEIQQKLQQLMNNDITEFDMPREFMGVEAENLSADPEQLEQAMKQLTQMVQELEDAEAVTGKATASQQSEKIEQVMKQLSQLNLDVEARGLPAEAAKPPLAEAGRMAQTPSVFQALEIENFSVESAPQTEAPAAPIESAKAQAVQPAPRAETPVVRMANLVEDLSGLLRGSMRLSGTGENAQIKVSIFPEHLGHLDIRLTTVDGKVAAQIFTSSLVAKEAIEMQLNQLRHTMLQQGVNLDRIEITQQSSEQSFGQQTANPEQRFNQQQKQGAPNGKNGYQRIEEEVAAAASRSFTPDGSMMKVDYTI</sequence>
<dbReference type="Proteomes" id="UP000043699">
    <property type="component" value="Unassembled WGS sequence"/>
</dbReference>
<keyword evidence="1" id="KW-0175">Coiled coil</keyword>
<dbReference type="OrthoDB" id="2380967at2"/>
<evidence type="ECO:0000259" key="3">
    <source>
        <dbReference type="Pfam" id="PF02120"/>
    </source>
</evidence>
<evidence type="ECO:0000256" key="2">
    <source>
        <dbReference type="SAM" id="MobiDB-lite"/>
    </source>
</evidence>